<dbReference type="HOGENOM" id="CLU_3333155_0_0_5"/>
<dbReference type="PATRIC" id="fig|1123269.5.peg.103"/>
<dbReference type="Proteomes" id="UP000018851">
    <property type="component" value="Chromosome"/>
</dbReference>
<feature type="transmembrane region" description="Helical" evidence="1">
    <location>
        <begin position="14"/>
        <end position="32"/>
    </location>
</feature>
<evidence type="ECO:0000256" key="1">
    <source>
        <dbReference type="SAM" id="Phobius"/>
    </source>
</evidence>
<dbReference type="KEGG" id="ssan:NX02_00525"/>
<keyword evidence="3" id="KW-1185">Reference proteome</keyword>
<sequence>MASLRKTIADNKDVAFVTILTVGLITLFRAMILSKLAD</sequence>
<name>W0A6A0_9SPHN</name>
<gene>
    <name evidence="2" type="ORF">NX02_00525</name>
</gene>
<reference evidence="2 3" key="1">
    <citation type="submission" date="2013-07" db="EMBL/GenBank/DDBJ databases">
        <title>Completed genome of Sphingomonas sanxanigenens NX02.</title>
        <authorList>
            <person name="Ma T."/>
            <person name="Huang H."/>
            <person name="Wu M."/>
            <person name="Li X."/>
            <person name="Li G."/>
        </authorList>
    </citation>
    <scope>NUCLEOTIDE SEQUENCE [LARGE SCALE GENOMIC DNA]</scope>
    <source>
        <strain evidence="2 3">NX02</strain>
    </source>
</reference>
<keyword evidence="1" id="KW-0812">Transmembrane</keyword>
<keyword evidence="1" id="KW-0472">Membrane</keyword>
<dbReference type="AlphaFoldDB" id="W0A6A0"/>
<evidence type="ECO:0000313" key="3">
    <source>
        <dbReference type="Proteomes" id="UP000018851"/>
    </source>
</evidence>
<organism evidence="2 3">
    <name type="scientific">Sphingomonas sanxanigenens DSM 19645 = NX02</name>
    <dbReference type="NCBI Taxonomy" id="1123269"/>
    <lineage>
        <taxon>Bacteria</taxon>
        <taxon>Pseudomonadati</taxon>
        <taxon>Pseudomonadota</taxon>
        <taxon>Alphaproteobacteria</taxon>
        <taxon>Sphingomonadales</taxon>
        <taxon>Sphingomonadaceae</taxon>
        <taxon>Sphingomonas</taxon>
    </lineage>
</organism>
<evidence type="ECO:0000313" key="2">
    <source>
        <dbReference type="EMBL" id="AHE51873.1"/>
    </source>
</evidence>
<protein>
    <submittedName>
        <fullName evidence="2">Uncharacterized protein</fullName>
    </submittedName>
</protein>
<proteinExistence type="predicted"/>
<accession>W0A6A0</accession>
<keyword evidence="1" id="KW-1133">Transmembrane helix</keyword>
<dbReference type="EMBL" id="CP006644">
    <property type="protein sequence ID" value="AHE51873.1"/>
    <property type="molecule type" value="Genomic_DNA"/>
</dbReference>